<dbReference type="Pfam" id="PF02909">
    <property type="entry name" value="TetR_C_1"/>
    <property type="match status" value="1"/>
</dbReference>
<dbReference type="SUPFAM" id="SSF48498">
    <property type="entry name" value="Tetracyclin repressor-like, C-terminal domain"/>
    <property type="match status" value="1"/>
</dbReference>
<dbReference type="PANTHER" id="PTHR30055">
    <property type="entry name" value="HTH-TYPE TRANSCRIPTIONAL REGULATOR RUTR"/>
    <property type="match status" value="1"/>
</dbReference>
<dbReference type="InterPro" id="IPR009057">
    <property type="entry name" value="Homeodomain-like_sf"/>
</dbReference>
<evidence type="ECO:0000256" key="1">
    <source>
        <dbReference type="ARBA" id="ARBA00022491"/>
    </source>
</evidence>
<organism evidence="7 8">
    <name type="scientific">Mycolicibacterium arabiense</name>
    <dbReference type="NCBI Taxonomy" id="1286181"/>
    <lineage>
        <taxon>Bacteria</taxon>
        <taxon>Bacillati</taxon>
        <taxon>Actinomycetota</taxon>
        <taxon>Actinomycetes</taxon>
        <taxon>Mycobacteriales</taxon>
        <taxon>Mycobacteriaceae</taxon>
        <taxon>Mycolicibacterium</taxon>
    </lineage>
</organism>
<reference evidence="7 8" key="1">
    <citation type="journal article" date="2019" name="Emerg. Microbes Infect.">
        <title>Comprehensive subspecies identification of 175 nontuberculous mycobacteria species based on 7547 genomic profiles.</title>
        <authorList>
            <person name="Matsumoto Y."/>
            <person name="Kinjo T."/>
            <person name="Motooka D."/>
            <person name="Nabeya D."/>
            <person name="Jung N."/>
            <person name="Uechi K."/>
            <person name="Horii T."/>
            <person name="Iida T."/>
            <person name="Fujita J."/>
            <person name="Nakamura S."/>
        </authorList>
    </citation>
    <scope>NUCLEOTIDE SEQUENCE [LARGE SCALE GENOMIC DNA]</scope>
    <source>
        <strain evidence="7 8">JCM 18538</strain>
    </source>
</reference>
<evidence type="ECO:0000256" key="5">
    <source>
        <dbReference type="PROSITE-ProRule" id="PRU00335"/>
    </source>
</evidence>
<name>A0A7I7RUV3_9MYCO</name>
<keyword evidence="2" id="KW-0805">Transcription regulation</keyword>
<dbReference type="PROSITE" id="PS50977">
    <property type="entry name" value="HTH_TETR_2"/>
    <property type="match status" value="1"/>
</dbReference>
<keyword evidence="8" id="KW-1185">Reference proteome</keyword>
<evidence type="ECO:0000313" key="8">
    <source>
        <dbReference type="Proteomes" id="UP000467428"/>
    </source>
</evidence>
<evidence type="ECO:0000256" key="4">
    <source>
        <dbReference type="ARBA" id="ARBA00023163"/>
    </source>
</evidence>
<dbReference type="GO" id="GO:0003700">
    <property type="term" value="F:DNA-binding transcription factor activity"/>
    <property type="evidence" value="ECO:0007669"/>
    <property type="project" value="TreeGrafter"/>
</dbReference>
<dbReference type="InterPro" id="IPR050109">
    <property type="entry name" value="HTH-type_TetR-like_transc_reg"/>
</dbReference>
<accession>A0A7I7RUV3</accession>
<dbReference type="Gene3D" id="1.10.357.10">
    <property type="entry name" value="Tetracycline Repressor, domain 2"/>
    <property type="match status" value="1"/>
</dbReference>
<dbReference type="InterPro" id="IPR023772">
    <property type="entry name" value="DNA-bd_HTH_TetR-type_CS"/>
</dbReference>
<dbReference type="Pfam" id="PF00440">
    <property type="entry name" value="TetR_N"/>
    <property type="match status" value="1"/>
</dbReference>
<dbReference type="Proteomes" id="UP000467428">
    <property type="component" value="Chromosome"/>
</dbReference>
<dbReference type="GO" id="GO:0046677">
    <property type="term" value="P:response to antibiotic"/>
    <property type="evidence" value="ECO:0007669"/>
    <property type="project" value="InterPro"/>
</dbReference>
<sequence length="210" mass="22362">MDTHRRHGRDEVVAKAAHLLDEYGLADLTMRRLARELGVTPGALYWHFADKQELLGAVADRILEPTCREPADAPWAARIVAIGSGLREALLSSTDGAELVSATFASGTSQALRGILERLVAAADDAGFVPTNAELAARTIVYYVLGFTADEQSRLQWDAAGALPHEQSVLTSNPNARFTFGLRLLTDGMAARQASDADDGVDPGVAVPAP</sequence>
<dbReference type="PRINTS" id="PR00455">
    <property type="entry name" value="HTHTETR"/>
</dbReference>
<dbReference type="InterPro" id="IPR001647">
    <property type="entry name" value="HTH_TetR"/>
</dbReference>
<dbReference type="InterPro" id="IPR036271">
    <property type="entry name" value="Tet_transcr_reg_TetR-rel_C_sf"/>
</dbReference>
<feature type="DNA-binding region" description="H-T-H motif" evidence="5">
    <location>
        <begin position="29"/>
        <end position="48"/>
    </location>
</feature>
<evidence type="ECO:0000259" key="6">
    <source>
        <dbReference type="PROSITE" id="PS50977"/>
    </source>
</evidence>
<dbReference type="PROSITE" id="PS01081">
    <property type="entry name" value="HTH_TETR_1"/>
    <property type="match status" value="1"/>
</dbReference>
<keyword evidence="4" id="KW-0804">Transcription</keyword>
<gene>
    <name evidence="7" type="ORF">MARA_12740</name>
</gene>
<dbReference type="SUPFAM" id="SSF46689">
    <property type="entry name" value="Homeodomain-like"/>
    <property type="match status" value="1"/>
</dbReference>
<evidence type="ECO:0000256" key="2">
    <source>
        <dbReference type="ARBA" id="ARBA00023015"/>
    </source>
</evidence>
<dbReference type="InterPro" id="IPR003012">
    <property type="entry name" value="Tet_transcr_reg_TetR"/>
</dbReference>
<feature type="domain" description="HTH tetR-type" evidence="6">
    <location>
        <begin position="6"/>
        <end position="66"/>
    </location>
</feature>
<dbReference type="RefSeq" id="WP_235887424.1">
    <property type="nucleotide sequence ID" value="NZ_AP022593.1"/>
</dbReference>
<dbReference type="GO" id="GO:0045892">
    <property type="term" value="P:negative regulation of DNA-templated transcription"/>
    <property type="evidence" value="ECO:0007669"/>
    <property type="project" value="InterPro"/>
</dbReference>
<dbReference type="Gene3D" id="1.10.10.60">
    <property type="entry name" value="Homeodomain-like"/>
    <property type="match status" value="1"/>
</dbReference>
<evidence type="ECO:0000256" key="3">
    <source>
        <dbReference type="ARBA" id="ARBA00023125"/>
    </source>
</evidence>
<dbReference type="PRINTS" id="PR00400">
    <property type="entry name" value="TETREPRESSOR"/>
</dbReference>
<dbReference type="KEGG" id="marz:MARA_12740"/>
<keyword evidence="1" id="KW-0678">Repressor</keyword>
<dbReference type="InterPro" id="IPR004111">
    <property type="entry name" value="Repressor_TetR_C"/>
</dbReference>
<dbReference type="EMBL" id="AP022593">
    <property type="protein sequence ID" value="BBY47806.1"/>
    <property type="molecule type" value="Genomic_DNA"/>
</dbReference>
<keyword evidence="3 5" id="KW-0238">DNA-binding</keyword>
<proteinExistence type="predicted"/>
<evidence type="ECO:0000313" key="7">
    <source>
        <dbReference type="EMBL" id="BBY47806.1"/>
    </source>
</evidence>
<geneLocation type="plasmid" evidence="8">
    <name>pjcm18538 dna</name>
</geneLocation>
<dbReference type="PANTHER" id="PTHR30055:SF151">
    <property type="entry name" value="TRANSCRIPTIONAL REGULATORY PROTEIN"/>
    <property type="match status" value="1"/>
</dbReference>
<protein>
    <submittedName>
        <fullName evidence="7">TetR family transcriptional regulator</fullName>
    </submittedName>
</protein>
<dbReference type="GO" id="GO:0000976">
    <property type="term" value="F:transcription cis-regulatory region binding"/>
    <property type="evidence" value="ECO:0007669"/>
    <property type="project" value="TreeGrafter"/>
</dbReference>
<dbReference type="AlphaFoldDB" id="A0A7I7RUV3"/>